<dbReference type="AlphaFoldDB" id="A0A183LTU1"/>
<keyword evidence="2" id="KW-1185">Reference proteome</keyword>
<dbReference type="Proteomes" id="UP000277204">
    <property type="component" value="Unassembled WGS sequence"/>
</dbReference>
<dbReference type="EMBL" id="UZAI01002863">
    <property type="protein sequence ID" value="VDO75230.1"/>
    <property type="molecule type" value="Genomic_DNA"/>
</dbReference>
<organism evidence="1 2">
    <name type="scientific">Schistosoma margrebowiei</name>
    <dbReference type="NCBI Taxonomy" id="48269"/>
    <lineage>
        <taxon>Eukaryota</taxon>
        <taxon>Metazoa</taxon>
        <taxon>Spiralia</taxon>
        <taxon>Lophotrochozoa</taxon>
        <taxon>Platyhelminthes</taxon>
        <taxon>Trematoda</taxon>
        <taxon>Digenea</taxon>
        <taxon>Strigeidida</taxon>
        <taxon>Schistosomatoidea</taxon>
        <taxon>Schistosomatidae</taxon>
        <taxon>Schistosoma</taxon>
    </lineage>
</organism>
<reference evidence="1 2" key="1">
    <citation type="submission" date="2018-11" db="EMBL/GenBank/DDBJ databases">
        <authorList>
            <consortium name="Pathogen Informatics"/>
        </authorList>
    </citation>
    <scope>NUCLEOTIDE SEQUENCE [LARGE SCALE GENOMIC DNA]</scope>
    <source>
        <strain evidence="1 2">Zambia</strain>
    </source>
</reference>
<protein>
    <submittedName>
        <fullName evidence="1">Uncharacterized protein</fullName>
    </submittedName>
</protein>
<dbReference type="STRING" id="48269.A0A183LTU1"/>
<proteinExistence type="predicted"/>
<accession>A0A183LTU1</accession>
<evidence type="ECO:0000313" key="1">
    <source>
        <dbReference type="EMBL" id="VDO75230.1"/>
    </source>
</evidence>
<evidence type="ECO:0000313" key="2">
    <source>
        <dbReference type="Proteomes" id="UP000277204"/>
    </source>
</evidence>
<sequence>MGAARSHLNSLQIYCTNALSLLNKQLKLGVQIDSIKPDIITVTETWLTQPVDDMERDFESFTLVRAQMVQMVVDGIEEAFA</sequence>
<name>A0A183LTU1_9TREM</name>
<gene>
    <name evidence="1" type="ORF">SMRZ_LOCUS7216</name>
</gene>